<dbReference type="Proteomes" id="UP000812966">
    <property type="component" value="Unassembled WGS sequence"/>
</dbReference>
<organism evidence="2 3">
    <name type="scientific">Filobasidium floriforme</name>
    <dbReference type="NCBI Taxonomy" id="5210"/>
    <lineage>
        <taxon>Eukaryota</taxon>
        <taxon>Fungi</taxon>
        <taxon>Dikarya</taxon>
        <taxon>Basidiomycota</taxon>
        <taxon>Agaricomycotina</taxon>
        <taxon>Tremellomycetes</taxon>
        <taxon>Filobasidiales</taxon>
        <taxon>Filobasidiaceae</taxon>
        <taxon>Filobasidium</taxon>
    </lineage>
</organism>
<feature type="region of interest" description="Disordered" evidence="1">
    <location>
        <begin position="1"/>
        <end position="46"/>
    </location>
</feature>
<protein>
    <submittedName>
        <fullName evidence="2">Uncharacterized protein</fullName>
    </submittedName>
</protein>
<evidence type="ECO:0000256" key="1">
    <source>
        <dbReference type="SAM" id="MobiDB-lite"/>
    </source>
</evidence>
<evidence type="ECO:0000313" key="2">
    <source>
        <dbReference type="EMBL" id="KAG7531724.1"/>
    </source>
</evidence>
<dbReference type="EMBL" id="JABELV010000084">
    <property type="protein sequence ID" value="KAG7531724.1"/>
    <property type="molecule type" value="Genomic_DNA"/>
</dbReference>
<feature type="compositionally biased region" description="Polar residues" evidence="1">
    <location>
        <begin position="1"/>
        <end position="27"/>
    </location>
</feature>
<feature type="compositionally biased region" description="Basic and acidic residues" evidence="1">
    <location>
        <begin position="30"/>
        <end position="46"/>
    </location>
</feature>
<evidence type="ECO:0000313" key="3">
    <source>
        <dbReference type="Proteomes" id="UP000812966"/>
    </source>
</evidence>
<accession>A0A8K0NSI4</accession>
<sequence>MTGVSTESTAAAKSSLPSAPQLGQTSTRRSRGEYRMNQRRNKGEKSAAHCNLKGFAMWNMRPSTEEGVIETRLKELKKHDVRRQINGNHLFSYQEWAAKQAGIKDEKVKLCLHCFRTYGLLKPQRDRKTDPNTNACLCERVTRSTIEENLKKDKPLEIGSRYWFPPDSPKDLD</sequence>
<gene>
    <name evidence="2" type="ORF">FFLO_04166</name>
</gene>
<dbReference type="AlphaFoldDB" id="A0A8K0NSI4"/>
<reference evidence="2" key="1">
    <citation type="submission" date="2020-04" db="EMBL/GenBank/DDBJ databases">
        <title>Analysis of mating type loci in Filobasidium floriforme.</title>
        <authorList>
            <person name="Nowrousian M."/>
        </authorList>
    </citation>
    <scope>NUCLEOTIDE SEQUENCE</scope>
    <source>
        <strain evidence="2">CBS 6242</strain>
    </source>
</reference>
<keyword evidence="3" id="KW-1185">Reference proteome</keyword>
<name>A0A8K0NSI4_9TREE</name>
<proteinExistence type="predicted"/>
<comment type="caution">
    <text evidence="2">The sequence shown here is derived from an EMBL/GenBank/DDBJ whole genome shotgun (WGS) entry which is preliminary data.</text>
</comment>